<evidence type="ECO:0000256" key="6">
    <source>
        <dbReference type="ARBA" id="ARBA00023136"/>
    </source>
</evidence>
<evidence type="ECO:0000256" key="2">
    <source>
        <dbReference type="ARBA" id="ARBA00007613"/>
    </source>
</evidence>
<reference evidence="9" key="1">
    <citation type="submission" date="2019-10" db="EMBL/GenBank/DDBJ databases">
        <title>Draft genome sequence of Panacibacter sp. KCS-6.</title>
        <authorList>
            <person name="Yim K.J."/>
        </authorList>
    </citation>
    <scope>NUCLEOTIDE SEQUENCE</scope>
    <source>
        <strain evidence="9">KCS-6</strain>
    </source>
</reference>
<accession>A0A8J8JU77</accession>
<evidence type="ECO:0000256" key="3">
    <source>
        <dbReference type="ARBA" id="ARBA00022448"/>
    </source>
</evidence>
<proteinExistence type="inferred from homology"/>
<keyword evidence="8" id="KW-0732">Signal</keyword>
<name>A0A8J8JU77_9BACT</name>
<dbReference type="AlphaFoldDB" id="A0A8J8JU77"/>
<evidence type="ECO:0000313" key="9">
    <source>
        <dbReference type="EMBL" id="NNV55264.1"/>
    </source>
</evidence>
<dbReference type="SUPFAM" id="SSF56954">
    <property type="entry name" value="Outer membrane efflux proteins (OEP)"/>
    <property type="match status" value="1"/>
</dbReference>
<keyword evidence="4" id="KW-1134">Transmembrane beta strand</keyword>
<dbReference type="EMBL" id="WHPF01000005">
    <property type="protein sequence ID" value="NNV55264.1"/>
    <property type="molecule type" value="Genomic_DNA"/>
</dbReference>
<dbReference type="Gene3D" id="1.20.1600.10">
    <property type="entry name" value="Outer membrane efflux proteins (OEP)"/>
    <property type="match status" value="1"/>
</dbReference>
<dbReference type="GO" id="GO:1990281">
    <property type="term" value="C:efflux pump complex"/>
    <property type="evidence" value="ECO:0007669"/>
    <property type="project" value="TreeGrafter"/>
</dbReference>
<comment type="similarity">
    <text evidence="2">Belongs to the outer membrane factor (OMF) (TC 1.B.17) family.</text>
</comment>
<sequence length="465" mass="53175">MKINAVVIIFLLLAVTATAQQNNATLFSVDAFIQQVKSYHPVAKQANILVDKADAQLMASRGNFDPTFAMDATRKTFDGKNYYYHTNPELKIPTRIGADIKAGLENNGGAYMNPELSTGKTSYLGIEMPLLKGLVMDKRRAALQQAKIFQSQSNQEKIQVINNLLFDAYTAYWQWAGNYQLYMLYTQYQQVATARFRLVQIAYANGDRAAMDTLEAYTQVLNFQMLQADAMQKINDAGIELSNYLWQENDVPYQVPQEYKPDTLQFTMAVMPQPIDELVTKAAIENPALRSYTLKLDALEVERKLKLQSLLPVLNAKANLLNKDYYVLKGVNAAFVENNYKWGIDFKLPLFLREGRGDYKTAKLKIQETNYAFAAKRWEVENKIRSYYNQFIQVNAQIEITKNAYTGLKGLLRQEELKLSNGESSLFMVNSRENKLIETAQKLIELRIKYQKSYYAILWSAGLLR</sequence>
<keyword evidence="10" id="KW-1185">Reference proteome</keyword>
<keyword evidence="3" id="KW-0813">Transport</keyword>
<dbReference type="InterPro" id="IPR003423">
    <property type="entry name" value="OMP_efflux"/>
</dbReference>
<evidence type="ECO:0000256" key="4">
    <source>
        <dbReference type="ARBA" id="ARBA00022452"/>
    </source>
</evidence>
<keyword evidence="5" id="KW-0812">Transmembrane</keyword>
<organism evidence="9 10">
    <name type="scientific">Limnovirga soli</name>
    <dbReference type="NCBI Taxonomy" id="2656915"/>
    <lineage>
        <taxon>Bacteria</taxon>
        <taxon>Pseudomonadati</taxon>
        <taxon>Bacteroidota</taxon>
        <taxon>Chitinophagia</taxon>
        <taxon>Chitinophagales</taxon>
        <taxon>Chitinophagaceae</taxon>
        <taxon>Limnovirga</taxon>
    </lineage>
</organism>
<keyword evidence="6" id="KW-0472">Membrane</keyword>
<dbReference type="GO" id="GO:0015288">
    <property type="term" value="F:porin activity"/>
    <property type="evidence" value="ECO:0007669"/>
    <property type="project" value="TreeGrafter"/>
</dbReference>
<dbReference type="PANTHER" id="PTHR30026:SF21">
    <property type="entry name" value="SLR1270 PROTEIN"/>
    <property type="match status" value="1"/>
</dbReference>
<evidence type="ECO:0008006" key="11">
    <source>
        <dbReference type="Google" id="ProtNLM"/>
    </source>
</evidence>
<dbReference type="GO" id="GO:0015562">
    <property type="term" value="F:efflux transmembrane transporter activity"/>
    <property type="evidence" value="ECO:0007669"/>
    <property type="project" value="InterPro"/>
</dbReference>
<evidence type="ECO:0000256" key="5">
    <source>
        <dbReference type="ARBA" id="ARBA00022692"/>
    </source>
</evidence>
<protein>
    <recommendedName>
        <fullName evidence="11">TolC family protein</fullName>
    </recommendedName>
</protein>
<evidence type="ECO:0000256" key="7">
    <source>
        <dbReference type="ARBA" id="ARBA00023237"/>
    </source>
</evidence>
<gene>
    <name evidence="9" type="ORF">GD597_07330</name>
</gene>
<dbReference type="Proteomes" id="UP000598971">
    <property type="component" value="Unassembled WGS sequence"/>
</dbReference>
<dbReference type="RefSeq" id="WP_171607198.1">
    <property type="nucleotide sequence ID" value="NZ_WHPF01000005.1"/>
</dbReference>
<evidence type="ECO:0000256" key="1">
    <source>
        <dbReference type="ARBA" id="ARBA00004442"/>
    </source>
</evidence>
<evidence type="ECO:0000256" key="8">
    <source>
        <dbReference type="SAM" id="SignalP"/>
    </source>
</evidence>
<dbReference type="PANTHER" id="PTHR30026">
    <property type="entry name" value="OUTER MEMBRANE PROTEIN TOLC"/>
    <property type="match status" value="1"/>
</dbReference>
<comment type="subcellular location">
    <subcellularLocation>
        <location evidence="1">Cell outer membrane</location>
    </subcellularLocation>
</comment>
<feature type="chain" id="PRO_5035175086" description="TolC family protein" evidence="8">
    <location>
        <begin position="20"/>
        <end position="465"/>
    </location>
</feature>
<dbReference type="InterPro" id="IPR051906">
    <property type="entry name" value="TolC-like"/>
</dbReference>
<dbReference type="Pfam" id="PF02321">
    <property type="entry name" value="OEP"/>
    <property type="match status" value="2"/>
</dbReference>
<feature type="signal peptide" evidence="8">
    <location>
        <begin position="1"/>
        <end position="19"/>
    </location>
</feature>
<keyword evidence="7" id="KW-0998">Cell outer membrane</keyword>
<comment type="caution">
    <text evidence="9">The sequence shown here is derived from an EMBL/GenBank/DDBJ whole genome shotgun (WGS) entry which is preliminary data.</text>
</comment>
<dbReference type="GO" id="GO:0009279">
    <property type="term" value="C:cell outer membrane"/>
    <property type="evidence" value="ECO:0007669"/>
    <property type="project" value="UniProtKB-SubCell"/>
</dbReference>
<evidence type="ECO:0000313" key="10">
    <source>
        <dbReference type="Proteomes" id="UP000598971"/>
    </source>
</evidence>